<dbReference type="InterPro" id="IPR058533">
    <property type="entry name" value="Cation_efflux_TM"/>
</dbReference>
<keyword evidence="3" id="KW-0813">Transport</keyword>
<sequence length="323" mass="34852">MRRMCILQKIQQRLQRGLRGQGNGGRTDKDLALHVSWISILVNVALTIGKLSAGILAHSNAMISDAVHSASDVFSTLIVMAGVTMAAKQSDKEHPFGHERMECVAALFLAVVLLAIGAGIGFGAVRTIFWNHGTAAVPGFLAMAAALVSIGVKEWMYRYTKKAASEIRSGALMADAWHHRSDALSSIGALVGIGGARLGIPLMDPAASLVICIFIGKAALDVLRDSLNQMVDKACDDETSDSIRMAALRSDGVERVDGLKTRLFGPKVYVEIEIAVDRNMKLEQVHHIAKNVHDAVEEEFPQVKHCLVQVNPLSGEEGEERLV</sequence>
<comment type="subcellular location">
    <subcellularLocation>
        <location evidence="1">Membrane</location>
        <topology evidence="1">Multi-pass membrane protein</topology>
    </subcellularLocation>
</comment>
<feature type="domain" description="Cation efflux protein cytoplasmic" evidence="9">
    <location>
        <begin position="236"/>
        <end position="312"/>
    </location>
</feature>
<organism evidence="10 11">
    <name type="scientific">[Clostridium] citroniae WAL-19142</name>
    <dbReference type="NCBI Taxonomy" id="742734"/>
    <lineage>
        <taxon>Bacteria</taxon>
        <taxon>Bacillati</taxon>
        <taxon>Bacillota</taxon>
        <taxon>Clostridia</taxon>
        <taxon>Lachnospirales</taxon>
        <taxon>Lachnospiraceae</taxon>
        <taxon>Enterocloster</taxon>
    </lineage>
</organism>
<dbReference type="SUPFAM" id="SSF161111">
    <property type="entry name" value="Cation efflux protein transmembrane domain-like"/>
    <property type="match status" value="1"/>
</dbReference>
<comment type="caution">
    <text evidence="10">The sequence shown here is derived from an EMBL/GenBank/DDBJ whole genome shotgun (WGS) entry which is preliminary data.</text>
</comment>
<keyword evidence="6 7" id="KW-0472">Membrane</keyword>
<proteinExistence type="inferred from homology"/>
<dbReference type="InterPro" id="IPR050291">
    <property type="entry name" value="CDF_Transporter"/>
</dbReference>
<protein>
    <submittedName>
        <fullName evidence="10">Uncharacterized protein</fullName>
    </submittedName>
</protein>
<dbReference type="InterPro" id="IPR027469">
    <property type="entry name" value="Cation_efflux_TMD_sf"/>
</dbReference>
<dbReference type="Pfam" id="PF16916">
    <property type="entry name" value="ZT_dimer"/>
    <property type="match status" value="1"/>
</dbReference>
<dbReference type="NCBIfam" id="TIGR01297">
    <property type="entry name" value="CDF"/>
    <property type="match status" value="1"/>
</dbReference>
<dbReference type="FunFam" id="1.20.1510.10:FF:000006">
    <property type="entry name" value="Divalent cation efflux transporter"/>
    <property type="match status" value="1"/>
</dbReference>
<name>A0A0J9BTI4_9FIRM</name>
<dbReference type="GO" id="GO:0016020">
    <property type="term" value="C:membrane"/>
    <property type="evidence" value="ECO:0007669"/>
    <property type="project" value="UniProtKB-SubCell"/>
</dbReference>
<comment type="similarity">
    <text evidence="2">Belongs to the cation diffusion facilitator (CDF) transporter (TC 2.A.4) family.</text>
</comment>
<evidence type="ECO:0000256" key="2">
    <source>
        <dbReference type="ARBA" id="ARBA00008114"/>
    </source>
</evidence>
<evidence type="ECO:0000313" key="10">
    <source>
        <dbReference type="EMBL" id="KMW16352.1"/>
    </source>
</evidence>
<keyword evidence="4 7" id="KW-0812">Transmembrane</keyword>
<feature type="domain" description="Cation efflux protein transmembrane" evidence="8">
    <location>
        <begin position="37"/>
        <end position="229"/>
    </location>
</feature>
<gene>
    <name evidence="10" type="ORF">HMPREF9470_04406</name>
</gene>
<dbReference type="RefSeq" id="WP_242849286.1">
    <property type="nucleotide sequence ID" value="NZ_KQ235882.1"/>
</dbReference>
<dbReference type="Proteomes" id="UP000037392">
    <property type="component" value="Unassembled WGS sequence"/>
</dbReference>
<dbReference type="EMBL" id="ADLK01000031">
    <property type="protein sequence ID" value="KMW16352.1"/>
    <property type="molecule type" value="Genomic_DNA"/>
</dbReference>
<evidence type="ECO:0000256" key="4">
    <source>
        <dbReference type="ARBA" id="ARBA00022692"/>
    </source>
</evidence>
<evidence type="ECO:0000256" key="7">
    <source>
        <dbReference type="SAM" id="Phobius"/>
    </source>
</evidence>
<dbReference type="SUPFAM" id="SSF160240">
    <property type="entry name" value="Cation efflux protein cytoplasmic domain-like"/>
    <property type="match status" value="1"/>
</dbReference>
<dbReference type="Gene3D" id="3.30.70.1350">
    <property type="entry name" value="Cation efflux protein, cytoplasmic domain"/>
    <property type="match status" value="1"/>
</dbReference>
<dbReference type="InterPro" id="IPR036837">
    <property type="entry name" value="Cation_efflux_CTD_sf"/>
</dbReference>
<evidence type="ECO:0000313" key="11">
    <source>
        <dbReference type="Proteomes" id="UP000037392"/>
    </source>
</evidence>
<keyword evidence="5 7" id="KW-1133">Transmembrane helix</keyword>
<accession>A0A0J9BTI4</accession>
<evidence type="ECO:0000256" key="6">
    <source>
        <dbReference type="ARBA" id="ARBA00023136"/>
    </source>
</evidence>
<dbReference type="GO" id="GO:0008324">
    <property type="term" value="F:monoatomic cation transmembrane transporter activity"/>
    <property type="evidence" value="ECO:0007669"/>
    <property type="project" value="InterPro"/>
</dbReference>
<evidence type="ECO:0000256" key="1">
    <source>
        <dbReference type="ARBA" id="ARBA00004141"/>
    </source>
</evidence>
<dbReference type="InterPro" id="IPR002524">
    <property type="entry name" value="Cation_efflux"/>
</dbReference>
<dbReference type="AlphaFoldDB" id="A0A0J9BTI4"/>
<evidence type="ECO:0000256" key="5">
    <source>
        <dbReference type="ARBA" id="ARBA00022989"/>
    </source>
</evidence>
<dbReference type="PANTHER" id="PTHR43840">
    <property type="entry name" value="MITOCHONDRIAL METAL TRANSPORTER 1-RELATED"/>
    <property type="match status" value="1"/>
</dbReference>
<dbReference type="InterPro" id="IPR027470">
    <property type="entry name" value="Cation_efflux_CTD"/>
</dbReference>
<feature type="transmembrane region" description="Helical" evidence="7">
    <location>
        <begin position="135"/>
        <end position="152"/>
    </location>
</feature>
<dbReference type="PATRIC" id="fig|742734.4.peg.4722"/>
<dbReference type="Gene3D" id="1.20.1510.10">
    <property type="entry name" value="Cation efflux protein transmembrane domain"/>
    <property type="match status" value="1"/>
</dbReference>
<dbReference type="GeneID" id="93165988"/>
<reference evidence="10 11" key="1">
    <citation type="submission" date="2011-04" db="EMBL/GenBank/DDBJ databases">
        <title>The Genome Sequence of Clostridium citroniae WAL-19142.</title>
        <authorList>
            <consortium name="The Broad Institute Genome Sequencing Platform"/>
            <person name="Earl A."/>
            <person name="Ward D."/>
            <person name="Feldgarden M."/>
            <person name="Gevers D."/>
            <person name="Warren Y.A."/>
            <person name="Tyrrell K.L."/>
            <person name="Citron D.M."/>
            <person name="Goldstein E.J."/>
            <person name="Daigneault M."/>
            <person name="Allen-Vercoe E."/>
            <person name="Young S.K."/>
            <person name="Zeng Q."/>
            <person name="Gargeya S."/>
            <person name="Fitzgerald M."/>
            <person name="Haas B."/>
            <person name="Abouelleil A."/>
            <person name="Alvarado L."/>
            <person name="Arachchi H.M."/>
            <person name="Berlin A."/>
            <person name="Brown A."/>
            <person name="Chapman S.B."/>
            <person name="Chen Z."/>
            <person name="Dunbar C."/>
            <person name="Freedman E."/>
            <person name="Gearin G."/>
            <person name="Gellesch M."/>
            <person name="Goldberg J."/>
            <person name="Griggs A."/>
            <person name="Gujja S."/>
            <person name="Heilman E.R."/>
            <person name="Heiman D."/>
            <person name="Howarth C."/>
            <person name="Larson L."/>
            <person name="Lui A."/>
            <person name="MacDonald P.J."/>
            <person name="Mehta T."/>
            <person name="Montmayeur A."/>
            <person name="Murphy C."/>
            <person name="Neiman D."/>
            <person name="Pearson M."/>
            <person name="Priest M."/>
            <person name="Roberts A."/>
            <person name="Saif S."/>
            <person name="Shea T."/>
            <person name="Shenoy N."/>
            <person name="Sisk P."/>
            <person name="Stolte C."/>
            <person name="Sykes S."/>
            <person name="White J."/>
            <person name="Yandava C."/>
            <person name="Wortman J."/>
            <person name="Nusbaum C."/>
            <person name="Birren B."/>
        </authorList>
    </citation>
    <scope>NUCLEOTIDE SEQUENCE [LARGE SCALE GENOMIC DNA]</scope>
    <source>
        <strain evidence="10 11">WAL-19142</strain>
    </source>
</reference>
<feature type="transmembrane region" description="Helical" evidence="7">
    <location>
        <begin position="31"/>
        <end position="49"/>
    </location>
</feature>
<evidence type="ECO:0000259" key="8">
    <source>
        <dbReference type="Pfam" id="PF01545"/>
    </source>
</evidence>
<dbReference type="Pfam" id="PF01545">
    <property type="entry name" value="Cation_efflux"/>
    <property type="match status" value="1"/>
</dbReference>
<evidence type="ECO:0000259" key="9">
    <source>
        <dbReference type="Pfam" id="PF16916"/>
    </source>
</evidence>
<feature type="transmembrane region" description="Helical" evidence="7">
    <location>
        <begin position="69"/>
        <end position="87"/>
    </location>
</feature>
<feature type="transmembrane region" description="Helical" evidence="7">
    <location>
        <begin position="107"/>
        <end position="129"/>
    </location>
</feature>
<evidence type="ECO:0000256" key="3">
    <source>
        <dbReference type="ARBA" id="ARBA00022448"/>
    </source>
</evidence>
<dbReference type="PANTHER" id="PTHR43840:SF15">
    <property type="entry name" value="MITOCHONDRIAL METAL TRANSPORTER 1-RELATED"/>
    <property type="match status" value="1"/>
</dbReference>